<proteinExistence type="inferred from homology"/>
<dbReference type="AlphaFoldDB" id="A0AAW1RFX0"/>
<comment type="subcellular location">
    <subcellularLocation>
        <location evidence="7">Plastid</location>
        <location evidence="7">Chloroplast thylakoid membrane</location>
    </subcellularLocation>
</comment>
<protein>
    <recommendedName>
        <fullName evidence="7">Chlorophyll a-b binding protein, chloroplastic</fullName>
    </recommendedName>
</protein>
<feature type="transmembrane region" description="Helical" evidence="7">
    <location>
        <begin position="123"/>
        <end position="143"/>
    </location>
</feature>
<keyword evidence="7" id="KW-0472">Membrane</keyword>
<evidence type="ECO:0000256" key="5">
    <source>
        <dbReference type="ARBA" id="ARBA00022991"/>
    </source>
</evidence>
<evidence type="ECO:0000256" key="7">
    <source>
        <dbReference type="RuleBase" id="RU363080"/>
    </source>
</evidence>
<keyword evidence="7" id="KW-1133">Transmembrane helix</keyword>
<feature type="binding site" description="axial binding residue" evidence="6">
    <location>
        <position position="30"/>
    </location>
    <ligand>
        <name>chlorophyll b</name>
        <dbReference type="ChEBI" id="CHEBI:61721"/>
        <label>1</label>
    </ligand>
    <ligandPart>
        <name>Mg</name>
        <dbReference type="ChEBI" id="CHEBI:25107"/>
    </ligandPart>
</feature>
<dbReference type="GO" id="GO:0016168">
    <property type="term" value="F:chlorophyll binding"/>
    <property type="evidence" value="ECO:0007669"/>
    <property type="project" value="UniProtKB-KW"/>
</dbReference>
<evidence type="ECO:0000256" key="2">
    <source>
        <dbReference type="ARBA" id="ARBA00022528"/>
    </source>
</evidence>
<comment type="similarity">
    <text evidence="7">Belongs to the light-harvesting chlorophyll a/b-binding (LHC) protein family.</text>
</comment>
<dbReference type="InterPro" id="IPR022796">
    <property type="entry name" value="Chloroa_b-bind"/>
</dbReference>
<accession>A0AAW1RFX0</accession>
<dbReference type="GO" id="GO:0009523">
    <property type="term" value="C:photosystem II"/>
    <property type="evidence" value="ECO:0007669"/>
    <property type="project" value="UniProtKB-KW"/>
</dbReference>
<keyword evidence="7" id="KW-0812">Transmembrane</keyword>
<evidence type="ECO:0000256" key="4">
    <source>
        <dbReference type="ARBA" id="ARBA00022640"/>
    </source>
</evidence>
<comment type="caution">
    <text evidence="8">The sequence shown here is derived from an EMBL/GenBank/DDBJ whole genome shotgun (WGS) entry which is preliminary data.</text>
</comment>
<keyword evidence="5 7" id="KW-0157">Chromophore</keyword>
<keyword evidence="2 7" id="KW-0150">Chloroplast</keyword>
<keyword evidence="7" id="KW-0604">Photosystem II</keyword>
<dbReference type="InterPro" id="IPR001344">
    <property type="entry name" value="Chloro_AB-bd_pln"/>
</dbReference>
<dbReference type="PANTHER" id="PTHR21649">
    <property type="entry name" value="CHLOROPHYLL A/B BINDING PROTEIN"/>
    <property type="match status" value="1"/>
</dbReference>
<dbReference type="Pfam" id="PF00504">
    <property type="entry name" value="Chloroa_b-bind"/>
    <property type="match status" value="1"/>
</dbReference>
<evidence type="ECO:0000313" key="8">
    <source>
        <dbReference type="EMBL" id="KAK9832654.1"/>
    </source>
</evidence>
<evidence type="ECO:0000256" key="1">
    <source>
        <dbReference type="ARBA" id="ARBA00022494"/>
    </source>
</evidence>
<keyword evidence="3 7" id="KW-0602">Photosynthesis</keyword>
<name>A0AAW1RFX0_9CHLO</name>
<dbReference type="Gene3D" id="1.10.3460.10">
    <property type="entry name" value="Chlorophyll a/b binding protein domain"/>
    <property type="match status" value="1"/>
</dbReference>
<feature type="binding site" evidence="6">
    <location>
        <position position="28"/>
    </location>
    <ligand>
        <name>chlorophyll a</name>
        <dbReference type="ChEBI" id="CHEBI:58416"/>
        <label>1</label>
    </ligand>
</feature>
<feature type="binding site" description="axial binding residue" evidence="6">
    <location>
        <position position="114"/>
    </location>
    <ligand>
        <name>chlorophyll b</name>
        <dbReference type="ChEBI" id="CHEBI:61721"/>
        <label>1</label>
    </ligand>
    <ligandPart>
        <name>Mg</name>
        <dbReference type="ChEBI" id="CHEBI:25107"/>
    </ligandPart>
</feature>
<comment type="function">
    <text evidence="7">The light-harvesting complex (LHC) functions as a light receptor, it captures and delivers excitation energy to photosystems with which it is closely associated.</text>
</comment>
<evidence type="ECO:0000256" key="3">
    <source>
        <dbReference type="ARBA" id="ARBA00022531"/>
    </source>
</evidence>
<dbReference type="EMBL" id="JALJOU010000040">
    <property type="protein sequence ID" value="KAK9832654.1"/>
    <property type="molecule type" value="Genomic_DNA"/>
</dbReference>
<keyword evidence="4 7" id="KW-0934">Plastid</keyword>
<dbReference type="Proteomes" id="UP001445335">
    <property type="component" value="Unassembled WGS sequence"/>
</dbReference>
<dbReference type="GO" id="GO:0009765">
    <property type="term" value="P:photosynthesis, light harvesting"/>
    <property type="evidence" value="ECO:0007669"/>
    <property type="project" value="InterPro"/>
</dbReference>
<keyword evidence="9" id="KW-1185">Reference proteome</keyword>
<feature type="binding site" evidence="6">
    <location>
        <position position="163"/>
    </location>
    <ligand>
        <name>chlorophyll a</name>
        <dbReference type="ChEBI" id="CHEBI:58416"/>
        <label>1</label>
    </ligand>
</feature>
<feature type="transmembrane region" description="Helical" evidence="7">
    <location>
        <begin position="31"/>
        <end position="52"/>
    </location>
</feature>
<organism evidence="8 9">
    <name type="scientific">Elliptochloris bilobata</name>
    <dbReference type="NCBI Taxonomy" id="381761"/>
    <lineage>
        <taxon>Eukaryota</taxon>
        <taxon>Viridiplantae</taxon>
        <taxon>Chlorophyta</taxon>
        <taxon>core chlorophytes</taxon>
        <taxon>Trebouxiophyceae</taxon>
        <taxon>Trebouxiophyceae incertae sedis</taxon>
        <taxon>Elliptochloris clade</taxon>
        <taxon>Elliptochloris</taxon>
    </lineage>
</organism>
<feature type="binding site" evidence="6">
    <location>
        <position position="165"/>
    </location>
    <ligand>
        <name>chlorophyll a</name>
        <dbReference type="ChEBI" id="CHEBI:58416"/>
        <label>1</label>
    </ligand>
</feature>
<feature type="binding site" evidence="6">
    <location>
        <position position="25"/>
    </location>
    <ligand>
        <name>chlorophyll a</name>
        <dbReference type="ChEBI" id="CHEBI:58416"/>
        <label>1</label>
    </ligand>
</feature>
<keyword evidence="7" id="KW-0603">Photosystem I</keyword>
<evidence type="ECO:0000256" key="6">
    <source>
        <dbReference type="PIRSR" id="PIRSR601344-1"/>
    </source>
</evidence>
<reference evidence="8 9" key="1">
    <citation type="journal article" date="2024" name="Nat. Commun.">
        <title>Phylogenomics reveals the evolutionary origins of lichenization in chlorophyte algae.</title>
        <authorList>
            <person name="Puginier C."/>
            <person name="Libourel C."/>
            <person name="Otte J."/>
            <person name="Skaloud P."/>
            <person name="Haon M."/>
            <person name="Grisel S."/>
            <person name="Petersen M."/>
            <person name="Berrin J.G."/>
            <person name="Delaux P.M."/>
            <person name="Dal Grande F."/>
            <person name="Keller J."/>
        </authorList>
    </citation>
    <scope>NUCLEOTIDE SEQUENCE [LARGE SCALE GENOMIC DNA]</scope>
    <source>
        <strain evidence="8 9">SAG 245.80</strain>
    </source>
</reference>
<keyword evidence="1 6" id="KW-0148">Chlorophyll</keyword>
<feature type="binding site" evidence="6">
    <location>
        <position position="192"/>
    </location>
    <ligand>
        <name>chlorophyll a</name>
        <dbReference type="ChEBI" id="CHEBI:58416"/>
        <label>1</label>
    </ligand>
</feature>
<dbReference type="GO" id="GO:0009535">
    <property type="term" value="C:chloroplast thylakoid membrane"/>
    <property type="evidence" value="ECO:0007669"/>
    <property type="project" value="UniProtKB-SubCell"/>
</dbReference>
<keyword evidence="7" id="KW-0793">Thylakoid</keyword>
<evidence type="ECO:0000313" key="9">
    <source>
        <dbReference type="Proteomes" id="UP001445335"/>
    </source>
</evidence>
<sequence length="207" mass="22865">MRRGGFDPFRLTADSSQYALLREAEVLHARWAMLGVMGLVVPDLVGGPLYLLPDLASLPLLTFTIQAVVALGALEIYRGACRLEERSLEGRVYPSSRFDVLGLVQRRRSSVQAEQRDSGAPGLGVYSAWLGGLPGFLSGGWWWNRDDMTVRELDRMKSRELNNGRLAMVGFVGVYAASMVTGRGPIKLLLEHISDPVHNTVIQNLQQ</sequence>
<feature type="transmembrane region" description="Helical" evidence="7">
    <location>
        <begin position="163"/>
        <end position="182"/>
    </location>
</feature>
<dbReference type="GO" id="GO:0009522">
    <property type="term" value="C:photosystem I"/>
    <property type="evidence" value="ECO:0007669"/>
    <property type="project" value="UniProtKB-KW"/>
</dbReference>
<gene>
    <name evidence="8" type="ORF">WJX81_007803</name>
</gene>
<dbReference type="SUPFAM" id="SSF103511">
    <property type="entry name" value="Chlorophyll a-b binding protein"/>
    <property type="match status" value="1"/>
</dbReference>
<feature type="binding site" evidence="6">
    <location>
        <position position="160"/>
    </location>
    <ligand>
        <name>chlorophyll b</name>
        <dbReference type="ChEBI" id="CHEBI:61721"/>
        <label>3</label>
    </ligand>
</feature>